<evidence type="ECO:0000256" key="4">
    <source>
        <dbReference type="ARBA" id="ARBA00022741"/>
    </source>
</evidence>
<evidence type="ECO:0000256" key="6">
    <source>
        <dbReference type="ARBA" id="ARBA00023054"/>
    </source>
</evidence>
<feature type="compositionally biased region" description="Basic and acidic residues" evidence="7">
    <location>
        <begin position="1"/>
        <end position="17"/>
    </location>
</feature>
<feature type="region of interest" description="Disordered" evidence="7">
    <location>
        <begin position="1"/>
        <end position="70"/>
    </location>
</feature>
<dbReference type="PROSITE" id="PS50011">
    <property type="entry name" value="PROTEIN_KINASE_DOM"/>
    <property type="match status" value="1"/>
</dbReference>
<dbReference type="GO" id="GO:0000289">
    <property type="term" value="P:nuclear-transcribed mRNA poly(A) tail shortening"/>
    <property type="evidence" value="ECO:0007669"/>
    <property type="project" value="InterPro"/>
</dbReference>
<dbReference type="GO" id="GO:0005524">
    <property type="term" value="F:ATP binding"/>
    <property type="evidence" value="ECO:0007669"/>
    <property type="project" value="UniProtKB-KW"/>
</dbReference>
<keyword evidence="4" id="KW-0547">Nucleotide-binding</keyword>
<evidence type="ECO:0000256" key="1">
    <source>
        <dbReference type="ARBA" id="ARBA00004496"/>
    </source>
</evidence>
<evidence type="ECO:0000256" key="3">
    <source>
        <dbReference type="ARBA" id="ARBA00022664"/>
    </source>
</evidence>
<evidence type="ECO:0000256" key="2">
    <source>
        <dbReference type="ARBA" id="ARBA00022490"/>
    </source>
</evidence>
<dbReference type="OrthoDB" id="441869at2759"/>
<dbReference type="Pfam" id="PF18101">
    <property type="entry name" value="Pan3_CK"/>
    <property type="match status" value="1"/>
</dbReference>
<proteinExistence type="predicted"/>
<evidence type="ECO:0000256" key="7">
    <source>
        <dbReference type="SAM" id="MobiDB-lite"/>
    </source>
</evidence>
<feature type="compositionally biased region" description="Gly residues" evidence="7">
    <location>
        <begin position="40"/>
        <end position="65"/>
    </location>
</feature>
<evidence type="ECO:0000256" key="5">
    <source>
        <dbReference type="ARBA" id="ARBA00022840"/>
    </source>
</evidence>
<keyword evidence="5" id="KW-0067">ATP-binding</keyword>
<evidence type="ECO:0000313" key="10">
    <source>
        <dbReference type="Proteomes" id="UP000236928"/>
    </source>
</evidence>
<feature type="compositionally biased region" description="Low complexity" evidence="7">
    <location>
        <begin position="176"/>
        <end position="191"/>
    </location>
</feature>
<feature type="domain" description="Protein kinase" evidence="8">
    <location>
        <begin position="358"/>
        <end position="678"/>
    </location>
</feature>
<dbReference type="AlphaFoldDB" id="A0A2P4YZB5"/>
<keyword evidence="6" id="KW-0175">Coiled coil</keyword>
<dbReference type="PANTHER" id="PTHR12272:SF11">
    <property type="entry name" value="PAN2-PAN3 DEADENYLATION COMPLEX SUBUNIT PAN3"/>
    <property type="match status" value="1"/>
</dbReference>
<dbReference type="InterPro" id="IPR030844">
    <property type="entry name" value="PAN3"/>
</dbReference>
<dbReference type="VEuPathDB" id="CryptoDB:CmeUKMEL1_06050"/>
<dbReference type="GO" id="GO:0004672">
    <property type="term" value="F:protein kinase activity"/>
    <property type="evidence" value="ECO:0007669"/>
    <property type="project" value="InterPro"/>
</dbReference>
<dbReference type="InterPro" id="IPR011009">
    <property type="entry name" value="Kinase-like_dom_sf"/>
</dbReference>
<dbReference type="GO" id="GO:0031251">
    <property type="term" value="C:PAN complex"/>
    <property type="evidence" value="ECO:0007669"/>
    <property type="project" value="InterPro"/>
</dbReference>
<evidence type="ECO:0000313" key="9">
    <source>
        <dbReference type="EMBL" id="POM83169.1"/>
    </source>
</evidence>
<comment type="caution">
    <text evidence="9">The sequence shown here is derived from an EMBL/GenBank/DDBJ whole genome shotgun (WGS) entry which is preliminary data.</text>
</comment>
<dbReference type="SUPFAM" id="SSF56112">
    <property type="entry name" value="Protein kinase-like (PK-like)"/>
    <property type="match status" value="1"/>
</dbReference>
<dbReference type="Gene3D" id="1.10.510.10">
    <property type="entry name" value="Transferase(Phosphotransferase) domain 1"/>
    <property type="match status" value="1"/>
</dbReference>
<dbReference type="InterPro" id="IPR041332">
    <property type="entry name" value="Pan3_CK"/>
</dbReference>
<dbReference type="Gene3D" id="1.10.287.3700">
    <property type="match status" value="1"/>
</dbReference>
<keyword evidence="9" id="KW-0418">Kinase</keyword>
<evidence type="ECO:0000259" key="8">
    <source>
        <dbReference type="PROSITE" id="PS50011"/>
    </source>
</evidence>
<dbReference type="PANTHER" id="PTHR12272">
    <property type="entry name" value="DEADENYLATION COMPLEX SUBUNIT PAN3"/>
    <property type="match status" value="1"/>
</dbReference>
<organism evidence="9 10">
    <name type="scientific">Cryptosporidium meleagridis</name>
    <dbReference type="NCBI Taxonomy" id="93969"/>
    <lineage>
        <taxon>Eukaryota</taxon>
        <taxon>Sar</taxon>
        <taxon>Alveolata</taxon>
        <taxon>Apicomplexa</taxon>
        <taxon>Conoidasida</taxon>
        <taxon>Coccidia</taxon>
        <taxon>Eucoccidiorida</taxon>
        <taxon>Eimeriorina</taxon>
        <taxon>Cryptosporidiidae</taxon>
        <taxon>Cryptosporidium</taxon>
    </lineage>
</organism>
<keyword evidence="3" id="KW-0507">mRNA processing</keyword>
<keyword evidence="9" id="KW-0808">Transferase</keyword>
<dbReference type="GO" id="GO:0000932">
    <property type="term" value="C:P-body"/>
    <property type="evidence" value="ECO:0007669"/>
    <property type="project" value="TreeGrafter"/>
</dbReference>
<name>A0A2P4YZB5_9CRYT</name>
<dbReference type="Proteomes" id="UP000236928">
    <property type="component" value="Unassembled WGS sequence"/>
</dbReference>
<dbReference type="GO" id="GO:0008143">
    <property type="term" value="F:poly(A) binding"/>
    <property type="evidence" value="ECO:0007669"/>
    <property type="project" value="TreeGrafter"/>
</dbReference>
<feature type="region of interest" description="Disordered" evidence="7">
    <location>
        <begin position="169"/>
        <end position="222"/>
    </location>
</feature>
<keyword evidence="10" id="KW-1185">Reference proteome</keyword>
<dbReference type="InterPro" id="IPR000719">
    <property type="entry name" value="Prot_kinase_dom"/>
</dbReference>
<dbReference type="SMART" id="SM00220">
    <property type="entry name" value="S_TKc"/>
    <property type="match status" value="1"/>
</dbReference>
<dbReference type="EMBL" id="JIBK01000010">
    <property type="protein sequence ID" value="POM83169.1"/>
    <property type="molecule type" value="Genomic_DNA"/>
</dbReference>
<gene>
    <name evidence="9" type="ORF">CmeUKMEL1_06050</name>
</gene>
<sequence length="767" mass="81162">MKEKTPEAKRGDIETKSHSGLVSSFHADAPSFQPRSGFVVGMGSGAGTGTGAGTSGASGSGGEMGSGLTASAQPFIPSAIRHNTSNAIDHNEHGGFQISSVSYSSSQIGAQPSSGSKQNLVFSGPGSIIGGVNQDSGGFGGMDLIGNASVSDGSIGVISGLPGSEYEGLLLGGTTSGQKSSSSLQEESQTSLGGGGGGIHGIQYGSGASSGSGNSGMGSFQSHGMNGIDSSNYYADSGSHAVGQNQSVAAGSGPGAVSGGAVGGMGLGLGVGISGSGPSVGITQHHHPHPNVLDLAEYCRRVRGWNLPFLRTIPQMNAITQIRHELQLQNISLLLTQNDIISANQGQSSNSGEGSGNGGGGAGAGSGGIGQHYVPPIVQRIFYGLCLLDDSNVASTTRFCGYQTYAYKAINVEDYSAYCLRRIDGFPLSEFEAVRPLLERWQKLAQHPCIVSYRQSFASLDFSQGSLIAVYDYIPNASTMESVHFKEPIGEPLLWNYIIQIVLALVHIHSSQLAARVIDPTKLLISYRGRLRLNCVGILDLTRVDESKTILDYQKQDLVALGYIILALCCGSLTIINDLNHAVEQIFLKSSLYSNDLKKLVLILLSKPALNKNNLDVFILANMLAARMIPQIEHSLKLTDALENEFRKEIDNGRLFRLLTKINTIADRTQLNAIHKWNETGDRYICKLFREYLFQQTDSQGRPVIDMGHILDSLAKVDVGTSETITLMSSDGSSILLVSFADIKHSIEKSFCEIIAATTTSSNFHDS</sequence>
<accession>A0A2P4YZB5</accession>
<dbReference type="Gene3D" id="1.20.5.5160">
    <property type="match status" value="1"/>
</dbReference>
<dbReference type="GO" id="GO:0006397">
    <property type="term" value="P:mRNA processing"/>
    <property type="evidence" value="ECO:0007669"/>
    <property type="project" value="UniProtKB-KW"/>
</dbReference>
<comment type="subcellular location">
    <subcellularLocation>
        <location evidence="1">Cytoplasm</location>
    </subcellularLocation>
</comment>
<reference evidence="9 10" key="1">
    <citation type="submission" date="2014-04" db="EMBL/GenBank/DDBJ databases">
        <title>Comparative Genomics of Cryptosporidium Species.</title>
        <authorList>
            <person name="Silva J.C."/>
            <person name="Su Q."/>
            <person name="Chalmers R."/>
            <person name="Chibucos M.C."/>
            <person name="Elwin K."/>
            <person name="Godinez A."/>
            <person name="Guo F."/>
            <person name="Huynh K."/>
            <person name="Orvis J."/>
            <person name="Ott S."/>
            <person name="Sadzewicz L."/>
            <person name="Sengamalay N."/>
            <person name="Shetty A."/>
            <person name="Sun M."/>
            <person name="Tallon L."/>
            <person name="Xiao L."/>
            <person name="Zhang H."/>
            <person name="Fraser C.M."/>
            <person name="Zhu G."/>
            <person name="Kissinger J."/>
            <person name="Widmer G."/>
        </authorList>
    </citation>
    <scope>NUCLEOTIDE SEQUENCE [LARGE SCALE GENOMIC DNA]</scope>
    <source>
        <strain evidence="9 10">UKMEL1</strain>
    </source>
</reference>
<keyword evidence="2" id="KW-0963">Cytoplasm</keyword>
<protein>
    <submittedName>
        <fullName evidence="9">Protein kinase domain protein</fullName>
    </submittedName>
</protein>